<accession>A0A1G8X7K1</accession>
<proteinExistence type="predicted"/>
<keyword evidence="4" id="KW-1185">Reference proteome</keyword>
<dbReference type="RefSeq" id="WP_175559252.1">
    <property type="nucleotide sequence ID" value="NZ_FNFL01000001.1"/>
</dbReference>
<protein>
    <recommendedName>
        <fullName evidence="2">Glycine zipper-like domain-containing protein</fullName>
    </recommendedName>
</protein>
<name>A0A1G8X7K1_9BACI</name>
<evidence type="ECO:0000259" key="2">
    <source>
        <dbReference type="Pfam" id="PF26273"/>
    </source>
</evidence>
<keyword evidence="1" id="KW-0472">Membrane</keyword>
<dbReference type="Pfam" id="PF26273">
    <property type="entry name" value="Gly_zipper"/>
    <property type="match status" value="1"/>
</dbReference>
<dbReference type="InterPro" id="IPR058598">
    <property type="entry name" value="Gly_zipper-like_dom"/>
</dbReference>
<feature type="domain" description="Glycine zipper-like" evidence="2">
    <location>
        <begin position="5"/>
        <end position="45"/>
    </location>
</feature>
<dbReference type="Proteomes" id="UP000198694">
    <property type="component" value="Unassembled WGS sequence"/>
</dbReference>
<keyword evidence="1" id="KW-0812">Transmembrane</keyword>
<sequence length="52" mass="5519">MAEKKHTKSNFGWKVGVVVASGVVFGMLMDNIAIGIALGVVFSVAIPDKKEK</sequence>
<feature type="transmembrane region" description="Helical" evidence="1">
    <location>
        <begin position="20"/>
        <end position="46"/>
    </location>
</feature>
<evidence type="ECO:0000313" key="3">
    <source>
        <dbReference type="EMBL" id="SDJ86286.1"/>
    </source>
</evidence>
<organism evidence="3 4">
    <name type="scientific">Sediminibacillus albus</name>
    <dbReference type="NCBI Taxonomy" id="407036"/>
    <lineage>
        <taxon>Bacteria</taxon>
        <taxon>Bacillati</taxon>
        <taxon>Bacillota</taxon>
        <taxon>Bacilli</taxon>
        <taxon>Bacillales</taxon>
        <taxon>Bacillaceae</taxon>
        <taxon>Sediminibacillus</taxon>
    </lineage>
</organism>
<evidence type="ECO:0000313" key="4">
    <source>
        <dbReference type="Proteomes" id="UP000198694"/>
    </source>
</evidence>
<gene>
    <name evidence="3" type="ORF">SAMN05216243_1199</name>
</gene>
<dbReference type="AlphaFoldDB" id="A0A1G8X7K1"/>
<dbReference type="EMBL" id="FNFL01000001">
    <property type="protein sequence ID" value="SDJ86286.1"/>
    <property type="molecule type" value="Genomic_DNA"/>
</dbReference>
<reference evidence="3 4" key="1">
    <citation type="submission" date="2016-10" db="EMBL/GenBank/DDBJ databases">
        <authorList>
            <person name="de Groot N.N."/>
        </authorList>
    </citation>
    <scope>NUCLEOTIDE SEQUENCE [LARGE SCALE GENOMIC DNA]</scope>
    <source>
        <strain evidence="3 4">CGMCC 1.6502</strain>
    </source>
</reference>
<keyword evidence="1" id="KW-1133">Transmembrane helix</keyword>
<evidence type="ECO:0000256" key="1">
    <source>
        <dbReference type="SAM" id="Phobius"/>
    </source>
</evidence>